<evidence type="ECO:0000259" key="2">
    <source>
        <dbReference type="Pfam" id="PF01464"/>
    </source>
</evidence>
<evidence type="ECO:0000313" key="4">
    <source>
        <dbReference type="Proteomes" id="UP000192601"/>
    </source>
</evidence>
<feature type="chain" id="PRO_5012732897" evidence="1">
    <location>
        <begin position="27"/>
        <end position="322"/>
    </location>
</feature>
<proteinExistence type="predicted"/>
<dbReference type="SUPFAM" id="SSF53955">
    <property type="entry name" value="Lysozyme-like"/>
    <property type="match status" value="1"/>
</dbReference>
<dbReference type="STRING" id="1783.BST44_29095"/>
<name>A0A1X0JKV2_MYCSC</name>
<comment type="caution">
    <text evidence="3">The sequence shown here is derived from an EMBL/GenBank/DDBJ whole genome shotgun (WGS) entry which is preliminary data.</text>
</comment>
<dbReference type="AlphaFoldDB" id="A0A1X0JKV2"/>
<dbReference type="EMBL" id="MVIJ01000131">
    <property type="protein sequence ID" value="ORB63518.1"/>
    <property type="molecule type" value="Genomic_DNA"/>
</dbReference>
<reference evidence="3 4" key="1">
    <citation type="submission" date="2017-02" db="EMBL/GenBank/DDBJ databases">
        <title>The new phylogeny of genus Mycobacterium.</title>
        <authorList>
            <person name="Tortoli E."/>
            <person name="Trovato A."/>
            <person name="Cirillo D.M."/>
        </authorList>
    </citation>
    <scope>NUCLEOTIDE SEQUENCE [LARGE SCALE GENOMIC DNA]</scope>
    <source>
        <strain evidence="3 4">DSM 43992</strain>
    </source>
</reference>
<protein>
    <submittedName>
        <fullName evidence="3">Lytic transglycosylase</fullName>
    </submittedName>
</protein>
<dbReference type="InterPro" id="IPR008258">
    <property type="entry name" value="Transglycosylase_SLT_dom_1"/>
</dbReference>
<keyword evidence="1" id="KW-0732">Signal</keyword>
<evidence type="ECO:0000313" key="3">
    <source>
        <dbReference type="EMBL" id="ORB63518.1"/>
    </source>
</evidence>
<dbReference type="PROSITE" id="PS51257">
    <property type="entry name" value="PROKAR_LIPOPROTEIN"/>
    <property type="match status" value="1"/>
</dbReference>
<sequence length="322" mass="34345">MTTVSRNSAVAAIAPLLLGAIMFAGAGCSTRAPSRTATPIVVTPARAPVAPLASRTVAAAPNPPLGAQPQLASDPTQLADDLVADERTLRDPSTPEPALMAAAHREQAAYRAVARHPEWDSIIRQRVPPEFVDLYDRNLDARRQLQAMTPAKDTLPAWRVQSPVPADELISDYHAAEAESGVGWNYLAAINLVETRFGSINGVSTAGAQGPMQFLPSTFATYGQGGDINSPHDSIMAAGRFLAANGFANDPAHAIYGYNHAHEYVRAVDQYAALIASDPATFPTYYRWDVYYVTTAGDVLLPVGYAEPSPIPVGDYLATHPQ</sequence>
<feature type="signal peptide" evidence="1">
    <location>
        <begin position="1"/>
        <end position="26"/>
    </location>
</feature>
<dbReference type="InterPro" id="IPR023346">
    <property type="entry name" value="Lysozyme-like_dom_sf"/>
</dbReference>
<keyword evidence="4" id="KW-1185">Reference proteome</keyword>
<dbReference type="Gene3D" id="1.10.530.10">
    <property type="match status" value="1"/>
</dbReference>
<dbReference type="Pfam" id="PF01464">
    <property type="entry name" value="SLT"/>
    <property type="match status" value="1"/>
</dbReference>
<organism evidence="3 4">
    <name type="scientific">Mycobacterium scrofulaceum</name>
    <dbReference type="NCBI Taxonomy" id="1783"/>
    <lineage>
        <taxon>Bacteria</taxon>
        <taxon>Bacillati</taxon>
        <taxon>Actinomycetota</taxon>
        <taxon>Actinomycetes</taxon>
        <taxon>Mycobacteriales</taxon>
        <taxon>Mycobacteriaceae</taxon>
        <taxon>Mycobacterium</taxon>
    </lineage>
</organism>
<accession>A0A1X0JKV2</accession>
<dbReference type="Proteomes" id="UP000192601">
    <property type="component" value="Unassembled WGS sequence"/>
</dbReference>
<gene>
    <name evidence="3" type="ORF">BST44_29095</name>
</gene>
<evidence type="ECO:0000256" key="1">
    <source>
        <dbReference type="SAM" id="SignalP"/>
    </source>
</evidence>
<dbReference type="CDD" id="cd13399">
    <property type="entry name" value="Slt35-like"/>
    <property type="match status" value="1"/>
</dbReference>
<feature type="domain" description="Transglycosylase SLT" evidence="2">
    <location>
        <begin position="175"/>
        <end position="267"/>
    </location>
</feature>